<dbReference type="InterPro" id="IPR036366">
    <property type="entry name" value="PGBDSf"/>
</dbReference>
<dbReference type="Pfam" id="PF20142">
    <property type="entry name" value="Scaffold"/>
    <property type="match status" value="1"/>
</dbReference>
<dbReference type="SUPFAM" id="SSF141523">
    <property type="entry name" value="L,D-transpeptidase catalytic domain-like"/>
    <property type="match status" value="1"/>
</dbReference>
<evidence type="ECO:0000256" key="4">
    <source>
        <dbReference type="ARBA" id="ARBA00022960"/>
    </source>
</evidence>
<feature type="active site" description="Nucleophile" evidence="7">
    <location>
        <position position="461"/>
    </location>
</feature>
<evidence type="ECO:0000256" key="3">
    <source>
        <dbReference type="ARBA" id="ARBA00022679"/>
    </source>
</evidence>
<dbReference type="RefSeq" id="WP_007254296.1">
    <property type="nucleotide sequence ID" value="NZ_CH724107.1"/>
</dbReference>
<comment type="similarity">
    <text evidence="2">Belongs to the YkuD family.</text>
</comment>
<dbReference type="Pfam" id="PF03734">
    <property type="entry name" value="YkuD"/>
    <property type="match status" value="1"/>
</dbReference>
<dbReference type="Gene3D" id="1.10.101.10">
    <property type="entry name" value="PGBD-like superfamily/PGBD"/>
    <property type="match status" value="1"/>
</dbReference>
<evidence type="ECO:0000259" key="9">
    <source>
        <dbReference type="PROSITE" id="PS52029"/>
    </source>
</evidence>
<dbReference type="OrthoDB" id="9778545at2"/>
<dbReference type="CDD" id="cd16913">
    <property type="entry name" value="YkuD_like"/>
    <property type="match status" value="1"/>
</dbReference>
<dbReference type="Proteomes" id="UP000003635">
    <property type="component" value="Unassembled WGS sequence"/>
</dbReference>
<evidence type="ECO:0000256" key="8">
    <source>
        <dbReference type="SAM" id="SignalP"/>
    </source>
</evidence>
<dbReference type="AlphaFoldDB" id="Q2CG85"/>
<keyword evidence="5 7" id="KW-0573">Peptidoglycan synthesis</keyword>
<dbReference type="EMBL" id="AAOT01000010">
    <property type="protein sequence ID" value="EAR51644.1"/>
    <property type="molecule type" value="Genomic_DNA"/>
</dbReference>
<evidence type="ECO:0000256" key="5">
    <source>
        <dbReference type="ARBA" id="ARBA00022984"/>
    </source>
</evidence>
<dbReference type="InterPro" id="IPR036365">
    <property type="entry name" value="PGBD-like_sf"/>
</dbReference>
<dbReference type="STRING" id="314256.OG2516_03630"/>
<dbReference type="PANTHER" id="PTHR41533">
    <property type="entry name" value="L,D-TRANSPEPTIDASE HI_1667-RELATED"/>
    <property type="match status" value="1"/>
</dbReference>
<accession>Q2CG85</accession>
<keyword evidence="11" id="KW-1185">Reference proteome</keyword>
<dbReference type="PANTHER" id="PTHR41533:SF2">
    <property type="entry name" value="BLR7131 PROTEIN"/>
    <property type="match status" value="1"/>
</dbReference>
<reference evidence="10 11" key="1">
    <citation type="journal article" date="2010" name="J. Bacteriol.">
        <title>Genome sequences of Oceanicola granulosus HTCC2516(T) and Oceanicola batsensis HTCC2597(TDelta).</title>
        <authorList>
            <person name="Thrash J.C."/>
            <person name="Cho J.C."/>
            <person name="Vergin K.L."/>
            <person name="Giovannoni S.J."/>
        </authorList>
    </citation>
    <scope>NUCLEOTIDE SEQUENCE [LARGE SCALE GENOMIC DNA]</scope>
    <source>
        <strain evidence="11">ATCC BAA-861 / DSM 15982 / KCTC 12143 / HTCC2516</strain>
    </source>
</reference>
<dbReference type="InterPro" id="IPR002477">
    <property type="entry name" value="Peptidoglycan-bd-like"/>
</dbReference>
<evidence type="ECO:0000256" key="2">
    <source>
        <dbReference type="ARBA" id="ARBA00005992"/>
    </source>
</evidence>
<dbReference type="GO" id="GO:0009252">
    <property type="term" value="P:peptidoglycan biosynthetic process"/>
    <property type="evidence" value="ECO:0007669"/>
    <property type="project" value="UniProtKB-UniPathway"/>
</dbReference>
<name>Q2CG85_OCEGH</name>
<comment type="pathway">
    <text evidence="1 7">Cell wall biogenesis; peptidoglycan biosynthesis.</text>
</comment>
<sequence>MKSPSVIRTLSAALAATILTAAAVPEARAQATGLQASGTQMIGAETIRLTAFRQAVAERAARDETLAAFYRARDFEGIWSGEEAAERRSAFVTALAMAPAHGLPASRYDPDVVRALLTNARTPREQGQAEVELSRYFLAFARDLQSGVLDPGEVIPLIKREVLYMDPLEVLKGFADGNPMGYLRALAPTSPEYQRLLRARMEMQRQLNAGGYGPTVSASLERGATGEQVVALRDRLTAMGFLAPSVSMEFDAALEAAVRRFQVSVGLTADGVVGGATLDAINVPLEERLRMVLVAMERERWMNNLERGQRHIWVNLVDYTAAVVDEGHVTFRTKSVIGAGDADRQTPEFSDVMDHMVINPSWYVPRSITVNEYLPSLRRNRNAVSHLQVIDRNGRVVNRNSVNFSQYNARTFPYSMRQPPGSSNALGQVKFMFPNRYNIYLHDTPSQHLFSETVRTFSHGCIRLDDPYEFAHALLAAQEDDPVGFFQTRLDSGNETRVNLETPVPVHLVYRTAFTTADGVVNFRPDAYGRDGRIWDALAAAGVAVGAAGL</sequence>
<feature type="domain" description="L,D-TPase catalytic" evidence="9">
    <location>
        <begin position="310"/>
        <end position="486"/>
    </location>
</feature>
<dbReference type="UniPathway" id="UPA00219"/>
<dbReference type="InterPro" id="IPR005490">
    <property type="entry name" value="LD_TPept_cat_dom"/>
</dbReference>
<feature type="signal peptide" evidence="8">
    <location>
        <begin position="1"/>
        <end position="23"/>
    </location>
</feature>
<dbReference type="eggNOG" id="COG2989">
    <property type="taxonomic scope" value="Bacteria"/>
</dbReference>
<dbReference type="Pfam" id="PF01471">
    <property type="entry name" value="PG_binding_1"/>
    <property type="match status" value="1"/>
</dbReference>
<protein>
    <recommendedName>
        <fullName evidence="9">L,D-TPase catalytic domain-containing protein</fullName>
    </recommendedName>
</protein>
<dbReference type="GO" id="GO:0071555">
    <property type="term" value="P:cell wall organization"/>
    <property type="evidence" value="ECO:0007669"/>
    <property type="project" value="UniProtKB-UniRule"/>
</dbReference>
<dbReference type="GO" id="GO:0008360">
    <property type="term" value="P:regulation of cell shape"/>
    <property type="evidence" value="ECO:0007669"/>
    <property type="project" value="UniProtKB-UniRule"/>
</dbReference>
<evidence type="ECO:0000256" key="6">
    <source>
        <dbReference type="ARBA" id="ARBA00023316"/>
    </source>
</evidence>
<dbReference type="GO" id="GO:0004180">
    <property type="term" value="F:carboxypeptidase activity"/>
    <property type="evidence" value="ECO:0007669"/>
    <property type="project" value="UniProtKB-ARBA"/>
</dbReference>
<evidence type="ECO:0000313" key="10">
    <source>
        <dbReference type="EMBL" id="EAR51644.1"/>
    </source>
</evidence>
<keyword evidence="3" id="KW-0808">Transferase</keyword>
<dbReference type="InterPro" id="IPR052905">
    <property type="entry name" value="LD-transpeptidase_YkuD-like"/>
</dbReference>
<dbReference type="SUPFAM" id="SSF47090">
    <property type="entry name" value="PGBD-like"/>
    <property type="match status" value="1"/>
</dbReference>
<feature type="active site" description="Proton donor/acceptor" evidence="7">
    <location>
        <position position="442"/>
    </location>
</feature>
<dbReference type="InterPro" id="IPR038063">
    <property type="entry name" value="Transpep_catalytic_dom"/>
</dbReference>
<comment type="caution">
    <text evidence="10">The sequence shown here is derived from an EMBL/GenBank/DDBJ whole genome shotgun (WGS) entry which is preliminary data.</text>
</comment>
<gene>
    <name evidence="10" type="ORF">OG2516_03630</name>
</gene>
<keyword evidence="6 7" id="KW-0961">Cell wall biogenesis/degradation</keyword>
<dbReference type="Gene3D" id="2.40.440.10">
    <property type="entry name" value="L,D-transpeptidase catalytic domain-like"/>
    <property type="match status" value="1"/>
</dbReference>
<evidence type="ECO:0000256" key="1">
    <source>
        <dbReference type="ARBA" id="ARBA00004752"/>
    </source>
</evidence>
<keyword evidence="4 7" id="KW-0133">Cell shape</keyword>
<dbReference type="InterPro" id="IPR045380">
    <property type="entry name" value="LD_TPept_scaffold_dom"/>
</dbReference>
<keyword evidence="8" id="KW-0732">Signal</keyword>
<dbReference type="GO" id="GO:0016740">
    <property type="term" value="F:transferase activity"/>
    <property type="evidence" value="ECO:0007669"/>
    <property type="project" value="UniProtKB-KW"/>
</dbReference>
<organism evidence="10 11">
    <name type="scientific">Oceanicola granulosus (strain ATCC BAA-861 / DSM 15982 / KCTC 12143 / HTCC2516)</name>
    <dbReference type="NCBI Taxonomy" id="314256"/>
    <lineage>
        <taxon>Bacteria</taxon>
        <taxon>Pseudomonadati</taxon>
        <taxon>Pseudomonadota</taxon>
        <taxon>Alphaproteobacteria</taxon>
        <taxon>Rhodobacterales</taxon>
        <taxon>Roseobacteraceae</taxon>
        <taxon>Oceanicola</taxon>
    </lineage>
</organism>
<evidence type="ECO:0000256" key="7">
    <source>
        <dbReference type="PROSITE-ProRule" id="PRU01373"/>
    </source>
</evidence>
<evidence type="ECO:0000313" key="11">
    <source>
        <dbReference type="Proteomes" id="UP000003635"/>
    </source>
</evidence>
<proteinExistence type="inferred from homology"/>
<feature type="chain" id="PRO_5004207512" description="L,D-TPase catalytic domain-containing protein" evidence="8">
    <location>
        <begin position="24"/>
        <end position="550"/>
    </location>
</feature>
<dbReference type="HOGENOM" id="CLU_020360_3_4_5"/>
<dbReference type="PROSITE" id="PS52029">
    <property type="entry name" value="LD_TPASE"/>
    <property type="match status" value="1"/>
</dbReference>